<protein>
    <submittedName>
        <fullName evidence="2">Uncharacterized protein</fullName>
    </submittedName>
</protein>
<dbReference type="OrthoDB" id="81915at2"/>
<dbReference type="AlphaFoldDB" id="A0A510K1G0"/>
<name>A0A510K1G0_9FUSO</name>
<feature type="transmembrane region" description="Helical" evidence="1">
    <location>
        <begin position="85"/>
        <end position="107"/>
    </location>
</feature>
<feature type="transmembrane region" description="Helical" evidence="1">
    <location>
        <begin position="35"/>
        <end position="53"/>
    </location>
</feature>
<evidence type="ECO:0000256" key="1">
    <source>
        <dbReference type="SAM" id="Phobius"/>
    </source>
</evidence>
<dbReference type="EMBL" id="AP019831">
    <property type="protein sequence ID" value="BBM45334.1"/>
    <property type="molecule type" value="Genomic_DNA"/>
</dbReference>
<dbReference type="RefSeq" id="WP_155282816.1">
    <property type="nucleotide sequence ID" value="NZ_AP019831.1"/>
</dbReference>
<organism evidence="2 3">
    <name type="scientific">Leptotrichia trevisanii</name>
    <dbReference type="NCBI Taxonomy" id="109328"/>
    <lineage>
        <taxon>Bacteria</taxon>
        <taxon>Fusobacteriati</taxon>
        <taxon>Fusobacteriota</taxon>
        <taxon>Fusobacteriia</taxon>
        <taxon>Fusobacteriales</taxon>
        <taxon>Leptotrichiaceae</taxon>
        <taxon>Leptotrichia</taxon>
    </lineage>
</organism>
<proteinExistence type="predicted"/>
<feature type="transmembrane region" description="Helical" evidence="1">
    <location>
        <begin position="119"/>
        <end position="136"/>
    </location>
</feature>
<reference evidence="2 3" key="1">
    <citation type="submission" date="2019-07" db="EMBL/GenBank/DDBJ databases">
        <title>Complete Genome Sequence of Leptotrichia trevisanii Strain JMUB3870.</title>
        <authorList>
            <person name="Watanabe S."/>
            <person name="Cui L."/>
        </authorList>
    </citation>
    <scope>NUCLEOTIDE SEQUENCE [LARGE SCALE GENOMIC DNA]</scope>
    <source>
        <strain evidence="2 3">JMUB3870</strain>
    </source>
</reference>
<evidence type="ECO:0000313" key="3">
    <source>
        <dbReference type="Proteomes" id="UP000422644"/>
    </source>
</evidence>
<gene>
    <name evidence="2" type="ORF">JMUB3870_1453</name>
</gene>
<feature type="transmembrane region" description="Helical" evidence="1">
    <location>
        <begin position="60"/>
        <end position="79"/>
    </location>
</feature>
<accession>A0A510K1G0</accession>
<dbReference type="Proteomes" id="UP000422644">
    <property type="component" value="Chromosome"/>
</dbReference>
<feature type="transmembrane region" description="Helical" evidence="1">
    <location>
        <begin position="9"/>
        <end position="29"/>
    </location>
</feature>
<keyword evidence="1" id="KW-1133">Transmembrane helix</keyword>
<evidence type="ECO:0000313" key="2">
    <source>
        <dbReference type="EMBL" id="BBM45334.1"/>
    </source>
</evidence>
<sequence length="303" mass="36138">MKDKFKNRIYIAYLLFLFRNIIIFSSGHSGYTTRIMVLSNLVICVALSLIITLKTKKFNIYWVTMIIGISIFGMKYSGYNDMNKFWNIVIMYVYVIFSAFQLILLSITRYLKQKNLKRLIKVILCFFSCYFFSEFYNQHYCEPKSIVYSTEISNIKNEKEMLEIIHKMPMVKRIYYKENKKEIIYPKSDYFPFNFGFIPDNENKNIIMISLSTYINYESMDRLAEKVNGYLILMNKSNEKIYLYMVTDKSTDFILSEYELGNKNIKKIHKLKDLRETDNMLELFLYLPASLIKGESDYNGKDE</sequence>
<keyword evidence="1" id="KW-0472">Membrane</keyword>
<keyword evidence="1" id="KW-0812">Transmembrane</keyword>
<keyword evidence="3" id="KW-1185">Reference proteome</keyword>